<gene>
    <name evidence="1" type="ORF">N3K66_000042</name>
</gene>
<comment type="caution">
    <text evidence="1">The sequence shown here is derived from an EMBL/GenBank/DDBJ whole genome shotgun (WGS) entry which is preliminary data.</text>
</comment>
<name>A0ACC0VCM1_9HYPO</name>
<organism evidence="1 2">
    <name type="scientific">Trichothecium roseum</name>
    <dbReference type="NCBI Taxonomy" id="47278"/>
    <lineage>
        <taxon>Eukaryota</taxon>
        <taxon>Fungi</taxon>
        <taxon>Dikarya</taxon>
        <taxon>Ascomycota</taxon>
        <taxon>Pezizomycotina</taxon>
        <taxon>Sordariomycetes</taxon>
        <taxon>Hypocreomycetidae</taxon>
        <taxon>Hypocreales</taxon>
        <taxon>Hypocreales incertae sedis</taxon>
        <taxon>Trichothecium</taxon>
    </lineage>
</organism>
<evidence type="ECO:0000313" key="1">
    <source>
        <dbReference type="EMBL" id="KAI9903513.1"/>
    </source>
</evidence>
<protein>
    <submittedName>
        <fullName evidence="1">Uncharacterized protein</fullName>
    </submittedName>
</protein>
<evidence type="ECO:0000313" key="2">
    <source>
        <dbReference type="Proteomes" id="UP001163324"/>
    </source>
</evidence>
<reference evidence="1" key="1">
    <citation type="submission" date="2022-10" db="EMBL/GenBank/DDBJ databases">
        <title>Complete Genome of Trichothecium roseum strain YXFP-22015, a Plant Pathogen Isolated from Citrus.</title>
        <authorList>
            <person name="Wang Y."/>
            <person name="Zhu L."/>
        </authorList>
    </citation>
    <scope>NUCLEOTIDE SEQUENCE</scope>
    <source>
        <strain evidence="1">YXFP-22015</strain>
    </source>
</reference>
<dbReference type="EMBL" id="CM047940">
    <property type="protein sequence ID" value="KAI9903513.1"/>
    <property type="molecule type" value="Genomic_DNA"/>
</dbReference>
<proteinExistence type="predicted"/>
<dbReference type="Proteomes" id="UP001163324">
    <property type="component" value="Chromosome 1"/>
</dbReference>
<accession>A0ACC0VCM1</accession>
<keyword evidence="2" id="KW-1185">Reference proteome</keyword>
<sequence>MRYEDWDVLLFPAGSKAPFKEFSTACKVVQAKSFYQPPSVPYVPTMTCFVPSLRVGAPFQISVHTWSPPKASGFTKSMTKHPQDVVFEARLMINGQVTMSAQVGNMNKPCIFGENSYLTMDNNPGYLEFPAIRQDVLQQKSWSAGDELGRIKIIICEAFPRNSPSLPLERVNNIVAFSFQYVPLEILESVGIAWPNPLMWQGSQSASASTASSDYITPHSHAHSPRRHDQWLNRNSQPSAPGVPFSNLSSRPDQVEACPSGTMFDTPQGNVSVPSGYLDYLSFLGRPAATEFNSAPQPHTRLSRTYRASNTDISMPDYVPSQRSNDNETGCMYPYFSATNFAAEEGNQSGPTKVPTNSPNATWGPSDVSMSNVQHGHALPPDLASALTVSLLNQPQPQVYQQSAICPATEIRSRKEARIQQQAQTPTGESVAPTTAQGHAEMRKVSQQLYIPSGISLTAEKSCSNGSTPVISRATSVVAQEVPNIDPLSANDIPVPIEGTPPFRKVSGNNSDKGTTKRTRIFTPASAKAIDEEDEPQRTSPRIPLTAFIEDIAH</sequence>